<evidence type="ECO:0000256" key="5">
    <source>
        <dbReference type="ARBA" id="ARBA00023163"/>
    </source>
</evidence>
<accession>A0AAE1H2Y2</accession>
<feature type="region of interest" description="Disordered" evidence="8">
    <location>
        <begin position="171"/>
        <end position="193"/>
    </location>
</feature>
<dbReference type="EMBL" id="JAHWGI010000331">
    <property type="protein sequence ID" value="KAK3913569.1"/>
    <property type="molecule type" value="Genomic_DNA"/>
</dbReference>
<dbReference type="InterPro" id="IPR046347">
    <property type="entry name" value="bZIP_sf"/>
</dbReference>
<keyword evidence="3" id="KW-0805">Transcription regulation</keyword>
<proteinExistence type="inferred from homology"/>
<dbReference type="Proteomes" id="UP001219518">
    <property type="component" value="Unassembled WGS sequence"/>
</dbReference>
<comment type="subcellular location">
    <subcellularLocation>
        <location evidence="1">Membrane</location>
        <topology evidence="1">Single-pass membrane protein</topology>
    </subcellularLocation>
</comment>
<organism evidence="10 11">
    <name type="scientific">Frankliniella fusca</name>
    <dbReference type="NCBI Taxonomy" id="407009"/>
    <lineage>
        <taxon>Eukaryota</taxon>
        <taxon>Metazoa</taxon>
        <taxon>Ecdysozoa</taxon>
        <taxon>Arthropoda</taxon>
        <taxon>Hexapoda</taxon>
        <taxon>Insecta</taxon>
        <taxon>Pterygota</taxon>
        <taxon>Neoptera</taxon>
        <taxon>Paraneoptera</taxon>
        <taxon>Thysanoptera</taxon>
        <taxon>Terebrantia</taxon>
        <taxon>Thripoidea</taxon>
        <taxon>Thripidae</taxon>
        <taxon>Frankliniella</taxon>
    </lineage>
</organism>
<feature type="compositionally biased region" description="Low complexity" evidence="8">
    <location>
        <begin position="525"/>
        <end position="540"/>
    </location>
</feature>
<feature type="compositionally biased region" description="Polar residues" evidence="8">
    <location>
        <begin position="600"/>
        <end position="614"/>
    </location>
</feature>
<dbReference type="PANTHER" id="PTHR46164">
    <property type="entry name" value="ATF6, ISOFORM C"/>
    <property type="match status" value="1"/>
</dbReference>
<reference evidence="10" key="1">
    <citation type="submission" date="2021-07" db="EMBL/GenBank/DDBJ databases">
        <authorList>
            <person name="Catto M.A."/>
            <person name="Jacobson A."/>
            <person name="Kennedy G."/>
            <person name="Labadie P."/>
            <person name="Hunt B.G."/>
            <person name="Srinivasan R."/>
        </authorList>
    </citation>
    <scope>NUCLEOTIDE SEQUENCE</scope>
    <source>
        <strain evidence="10">PL_HMW_Pooled</strain>
        <tissue evidence="10">Head</tissue>
    </source>
</reference>
<evidence type="ECO:0000256" key="3">
    <source>
        <dbReference type="ARBA" id="ARBA00023015"/>
    </source>
</evidence>
<evidence type="ECO:0000256" key="8">
    <source>
        <dbReference type="SAM" id="MobiDB-lite"/>
    </source>
</evidence>
<keyword evidence="11" id="KW-1185">Reference proteome</keyword>
<evidence type="ECO:0000256" key="7">
    <source>
        <dbReference type="SAM" id="Coils"/>
    </source>
</evidence>
<feature type="compositionally biased region" description="Polar residues" evidence="8">
    <location>
        <begin position="786"/>
        <end position="805"/>
    </location>
</feature>
<feature type="domain" description="BZIP" evidence="9">
    <location>
        <begin position="390"/>
        <end position="448"/>
    </location>
</feature>
<dbReference type="InterPro" id="IPR051882">
    <property type="entry name" value="ATF_bZIP_TF"/>
</dbReference>
<feature type="region of interest" description="Disordered" evidence="8">
    <location>
        <begin position="521"/>
        <end position="542"/>
    </location>
</feature>
<keyword evidence="7" id="KW-0175">Coiled coil</keyword>
<evidence type="ECO:0000313" key="11">
    <source>
        <dbReference type="Proteomes" id="UP001219518"/>
    </source>
</evidence>
<evidence type="ECO:0000313" key="10">
    <source>
        <dbReference type="EMBL" id="KAK3913569.1"/>
    </source>
</evidence>
<feature type="compositionally biased region" description="Basic residues" evidence="8">
    <location>
        <begin position="628"/>
        <end position="644"/>
    </location>
</feature>
<feature type="region of interest" description="Disordered" evidence="8">
    <location>
        <begin position="60"/>
        <end position="134"/>
    </location>
</feature>
<keyword evidence="6" id="KW-0539">Nucleus</keyword>
<dbReference type="SUPFAM" id="SSF57959">
    <property type="entry name" value="Leucine zipper domain"/>
    <property type="match status" value="1"/>
</dbReference>
<dbReference type="Pfam" id="PF00170">
    <property type="entry name" value="bZIP_1"/>
    <property type="match status" value="1"/>
</dbReference>
<dbReference type="Gene3D" id="1.20.5.170">
    <property type="match status" value="1"/>
</dbReference>
<dbReference type="PRINTS" id="PR00041">
    <property type="entry name" value="LEUZIPPRCREB"/>
</dbReference>
<dbReference type="GO" id="GO:0000978">
    <property type="term" value="F:RNA polymerase II cis-regulatory region sequence-specific DNA binding"/>
    <property type="evidence" value="ECO:0007669"/>
    <property type="project" value="TreeGrafter"/>
</dbReference>
<feature type="coiled-coil region" evidence="7">
    <location>
        <begin position="408"/>
        <end position="449"/>
    </location>
</feature>
<dbReference type="SMART" id="SM00338">
    <property type="entry name" value="BRLZ"/>
    <property type="match status" value="1"/>
</dbReference>
<feature type="region of interest" description="Disordered" evidence="8">
    <location>
        <begin position="839"/>
        <end position="867"/>
    </location>
</feature>
<evidence type="ECO:0000256" key="6">
    <source>
        <dbReference type="ARBA" id="ARBA00023242"/>
    </source>
</evidence>
<sequence>MLLDEPSDYGVEDTYPGRNFLLDPILGDLEMGADDFPNLRAAEEQPGAAELLLNEIKEEIKVEPDFPPSPPPSSAGSTSSLCNTDLWTGDGSVVEAKTSLESPPLSPPFTDNSPPESPQIACEGAPQSSSVKRQTSPLPLIANNSDVIQLYKCDPKLKADKKKVALTHRPAPFIKPKPSGDQLEGSRQPSTSTIPIVSSVSSVTMPSVSTVQTMPGVQTVPAVQTVPTVKTLTLSNSVTVPVSTVGDGNRRKTILLTAKDFAALTQKVRVNQAGCSIGLVNTTKSMATTLRIQPPKAGVPATTAQTLVPPITVTSTAQSSVPSFAQVLTPSSVAAKVPLIPCQTITNSLPTVATIPVSTSSVSARPLQSSAFSVSKVTGNPVRKEMEIKALKRQQRMIKNRESACLSRKKKKEYVSSLEGRLSELEQENVQLQLENKALKERVSELENAMSWTKAPTFSVKTKKATAVLAVLLMVSLNLGSFSSMVNRSSDSLAMGSLGINGRPLSGSIAHHGRSLLWAPTEDVSSNNSSSTDYTTRNSSGSAAVQPICPLYINQTESIRLDSELRRWIGSDPDYPTPSDPFNSKPVVGTKDTFPGVRPTDNSDTKLGSTTNIFKMTPKAPEHENHKEKRSKLRRKSLANRASRKSSTASNEVEVYGVRSPLYDYTAFLDSFQRRDDTFYVVSFSGDHILLPAQAHNSSSRPKMSLVLPAVPINKSMFGLNHIRMMQIDCEVTNTQMLRVRQDDIPAHFRPSAFEQFPNATTENENSATANDSSSDSTSSDLSSSRPNESSHAFHNYSDRNPSVASQPTYKPYFVKNGYPEKLSLSSAQVKKMNGALVNRAKGNPQGPTTNSTLAVLSKPTKLSNYP</sequence>
<evidence type="ECO:0000259" key="9">
    <source>
        <dbReference type="PROSITE" id="PS50217"/>
    </source>
</evidence>
<comment type="similarity">
    <text evidence="2">Belongs to the bZIP family. ATF subfamily.</text>
</comment>
<evidence type="ECO:0000256" key="1">
    <source>
        <dbReference type="ARBA" id="ARBA00004167"/>
    </source>
</evidence>
<protein>
    <submittedName>
        <fullName evidence="10">Cyclic AMP-dependent transcription factor ATF-6 alpha</fullName>
    </submittedName>
</protein>
<dbReference type="PROSITE" id="PS50217">
    <property type="entry name" value="BZIP"/>
    <property type="match status" value="1"/>
</dbReference>
<dbReference type="PANTHER" id="PTHR46164:SF3">
    <property type="entry name" value="ATF6, ISOFORM C"/>
    <property type="match status" value="1"/>
</dbReference>
<feature type="compositionally biased region" description="Low complexity" evidence="8">
    <location>
        <begin position="766"/>
        <end position="785"/>
    </location>
</feature>
<keyword evidence="5" id="KW-0804">Transcription</keyword>
<feature type="region of interest" description="Disordered" evidence="8">
    <location>
        <begin position="754"/>
        <end position="805"/>
    </location>
</feature>
<evidence type="ECO:0000256" key="2">
    <source>
        <dbReference type="ARBA" id="ARBA00009050"/>
    </source>
</evidence>
<name>A0AAE1H2Y2_9NEOP</name>
<comment type="caution">
    <text evidence="10">The sequence shown here is derived from an EMBL/GenBank/DDBJ whole genome shotgun (WGS) entry which is preliminary data.</text>
</comment>
<feature type="region of interest" description="Disordered" evidence="8">
    <location>
        <begin position="570"/>
        <end position="651"/>
    </location>
</feature>
<dbReference type="GO" id="GO:0005634">
    <property type="term" value="C:nucleus"/>
    <property type="evidence" value="ECO:0007669"/>
    <property type="project" value="TreeGrafter"/>
</dbReference>
<dbReference type="CDD" id="cd14700">
    <property type="entry name" value="bZIP_ATF6"/>
    <property type="match status" value="1"/>
</dbReference>
<keyword evidence="4" id="KW-0238">DNA-binding</keyword>
<gene>
    <name evidence="10" type="ORF">KUF71_023026</name>
</gene>
<dbReference type="AlphaFoldDB" id="A0AAE1H2Y2"/>
<dbReference type="GO" id="GO:0016020">
    <property type="term" value="C:membrane"/>
    <property type="evidence" value="ECO:0007669"/>
    <property type="project" value="UniProtKB-SubCell"/>
</dbReference>
<dbReference type="GO" id="GO:0000981">
    <property type="term" value="F:DNA-binding transcription factor activity, RNA polymerase II-specific"/>
    <property type="evidence" value="ECO:0007669"/>
    <property type="project" value="TreeGrafter"/>
</dbReference>
<feature type="compositionally biased region" description="Polar residues" evidence="8">
    <location>
        <begin position="846"/>
        <end position="867"/>
    </location>
</feature>
<reference evidence="10" key="2">
    <citation type="journal article" date="2023" name="BMC Genomics">
        <title>Pest status, molecular evolution, and epigenetic factors derived from the genome assembly of Frankliniella fusca, a thysanopteran phytovirus vector.</title>
        <authorList>
            <person name="Catto M.A."/>
            <person name="Labadie P.E."/>
            <person name="Jacobson A.L."/>
            <person name="Kennedy G.G."/>
            <person name="Srinivasan R."/>
            <person name="Hunt B.G."/>
        </authorList>
    </citation>
    <scope>NUCLEOTIDE SEQUENCE</scope>
    <source>
        <strain evidence="10">PL_HMW_Pooled</strain>
    </source>
</reference>
<dbReference type="GO" id="GO:0030968">
    <property type="term" value="P:endoplasmic reticulum unfolded protein response"/>
    <property type="evidence" value="ECO:0007669"/>
    <property type="project" value="TreeGrafter"/>
</dbReference>
<dbReference type="InterPro" id="IPR004827">
    <property type="entry name" value="bZIP"/>
</dbReference>
<evidence type="ECO:0000256" key="4">
    <source>
        <dbReference type="ARBA" id="ARBA00023125"/>
    </source>
</evidence>